<feature type="transmembrane region" description="Helical" evidence="2">
    <location>
        <begin position="84"/>
        <end position="105"/>
    </location>
</feature>
<dbReference type="EMBL" id="VTXP01000003">
    <property type="protein sequence ID" value="NOJ22153.1"/>
    <property type="molecule type" value="Genomic_DNA"/>
</dbReference>
<sequence>MNIFCKITNEKSGPEKSPDEAVQEEVNSISERDLRRLYSVEYKSQSYASFFNTSMEKDKSILTLSVAGVGFALTLLKLADSIQIYDIAIFISASLCFLGSIYSVVTMFGKNADFIVDLTTDKDVTLKQDELKRLDKKAIRFFYVGIVLTIILGLSTSIRLVNEDSTVSKPEDTQTTQHDTSSGLEVCMESLQQASDITKSLAAMAELQPTEKPSANQTNSSTSSGAESMKPDTD</sequence>
<feature type="compositionally biased region" description="Polar residues" evidence="1">
    <location>
        <begin position="211"/>
        <end position="226"/>
    </location>
</feature>
<organism evidence="3 4">
    <name type="scientific">Vibrio coralliilyticus</name>
    <dbReference type="NCBI Taxonomy" id="190893"/>
    <lineage>
        <taxon>Bacteria</taxon>
        <taxon>Pseudomonadati</taxon>
        <taxon>Pseudomonadota</taxon>
        <taxon>Gammaproteobacteria</taxon>
        <taxon>Vibrionales</taxon>
        <taxon>Vibrionaceae</taxon>
        <taxon>Vibrio</taxon>
    </lineage>
</organism>
<protein>
    <submittedName>
        <fullName evidence="3">Uncharacterized protein</fullName>
    </submittedName>
</protein>
<comment type="caution">
    <text evidence="3">The sequence shown here is derived from an EMBL/GenBank/DDBJ whole genome shotgun (WGS) entry which is preliminary data.</text>
</comment>
<accession>A0AAP6ZNM4</accession>
<feature type="transmembrane region" description="Helical" evidence="2">
    <location>
        <begin position="141"/>
        <end position="161"/>
    </location>
</feature>
<feature type="transmembrane region" description="Helical" evidence="2">
    <location>
        <begin position="61"/>
        <end position="78"/>
    </location>
</feature>
<dbReference type="AlphaFoldDB" id="A0AAP6ZNM4"/>
<keyword evidence="2" id="KW-1133">Transmembrane helix</keyword>
<reference evidence="3 4" key="1">
    <citation type="submission" date="2019-09" db="EMBL/GenBank/DDBJ databases">
        <title>Draft genome sequencing and comparative genomics of hatchery-associated Vibrios.</title>
        <authorList>
            <person name="Kehlet-Delgado H."/>
            <person name="Mueller R.S."/>
        </authorList>
    </citation>
    <scope>NUCLEOTIDE SEQUENCE [LARGE SCALE GENOMIC DNA]</scope>
    <source>
        <strain evidence="3 4">09-121-3</strain>
    </source>
</reference>
<keyword evidence="2" id="KW-0472">Membrane</keyword>
<evidence type="ECO:0000313" key="3">
    <source>
        <dbReference type="EMBL" id="NOJ22153.1"/>
    </source>
</evidence>
<evidence type="ECO:0000256" key="1">
    <source>
        <dbReference type="SAM" id="MobiDB-lite"/>
    </source>
</evidence>
<dbReference type="Proteomes" id="UP000576645">
    <property type="component" value="Unassembled WGS sequence"/>
</dbReference>
<dbReference type="RefSeq" id="WP_171352080.1">
    <property type="nucleotide sequence ID" value="NZ_VTXP01000003.1"/>
</dbReference>
<keyword evidence="2" id="KW-0812">Transmembrane</keyword>
<name>A0AAP6ZNM4_9VIBR</name>
<proteinExistence type="predicted"/>
<gene>
    <name evidence="3" type="ORF">F0238_05325</name>
</gene>
<evidence type="ECO:0000256" key="2">
    <source>
        <dbReference type="SAM" id="Phobius"/>
    </source>
</evidence>
<feature type="region of interest" description="Disordered" evidence="1">
    <location>
        <begin position="206"/>
        <end position="234"/>
    </location>
</feature>
<evidence type="ECO:0000313" key="4">
    <source>
        <dbReference type="Proteomes" id="UP000576645"/>
    </source>
</evidence>